<reference evidence="1 2" key="3">
    <citation type="journal article" date="2010" name="BMC Genomics">
        <title>Transcriptome sequencing and comparative analysis of cucumber flowers with different sex types.</title>
        <authorList>
            <person name="Guo S."/>
            <person name="Zheng Y."/>
            <person name="Joung J.G."/>
            <person name="Liu S."/>
            <person name="Zhang Z."/>
            <person name="Crasta O.R."/>
            <person name="Sobral B.W."/>
            <person name="Xu Y."/>
            <person name="Huang S."/>
            <person name="Fei Z."/>
        </authorList>
    </citation>
    <scope>NUCLEOTIDE SEQUENCE [LARGE SCALE GENOMIC DNA]</scope>
    <source>
        <strain evidence="2">cv. 9930</strain>
    </source>
</reference>
<evidence type="ECO:0000313" key="2">
    <source>
        <dbReference type="Proteomes" id="UP000029981"/>
    </source>
</evidence>
<dbReference type="Proteomes" id="UP000029981">
    <property type="component" value="Chromosome 1"/>
</dbReference>
<proteinExistence type="predicted"/>
<dbReference type="Gramene" id="KGN66034">
    <property type="protein sequence ID" value="KGN66034"/>
    <property type="gene ID" value="Csa_1G569120"/>
</dbReference>
<accession>A0A0A0LYE8</accession>
<keyword evidence="2" id="KW-1185">Reference proteome</keyword>
<organism evidence="1 2">
    <name type="scientific">Cucumis sativus</name>
    <name type="common">Cucumber</name>
    <dbReference type="NCBI Taxonomy" id="3659"/>
    <lineage>
        <taxon>Eukaryota</taxon>
        <taxon>Viridiplantae</taxon>
        <taxon>Streptophyta</taxon>
        <taxon>Embryophyta</taxon>
        <taxon>Tracheophyta</taxon>
        <taxon>Spermatophyta</taxon>
        <taxon>Magnoliopsida</taxon>
        <taxon>eudicotyledons</taxon>
        <taxon>Gunneridae</taxon>
        <taxon>Pentapetalae</taxon>
        <taxon>rosids</taxon>
        <taxon>fabids</taxon>
        <taxon>Cucurbitales</taxon>
        <taxon>Cucurbitaceae</taxon>
        <taxon>Benincaseae</taxon>
        <taxon>Cucumis</taxon>
    </lineage>
</organism>
<evidence type="ECO:0000313" key="1">
    <source>
        <dbReference type="EMBL" id="KGN66034.1"/>
    </source>
</evidence>
<reference evidence="1 2" key="2">
    <citation type="journal article" date="2009" name="PLoS ONE">
        <title>An integrated genetic and cytogenetic map of the cucumber genome.</title>
        <authorList>
            <person name="Ren Y."/>
            <person name="Zhang Z."/>
            <person name="Liu J."/>
            <person name="Staub J.E."/>
            <person name="Han Y."/>
            <person name="Cheng Z."/>
            <person name="Li X."/>
            <person name="Lu J."/>
            <person name="Miao H."/>
            <person name="Kang H."/>
            <person name="Xie B."/>
            <person name="Gu X."/>
            <person name="Wang X."/>
            <person name="Du Y."/>
            <person name="Jin W."/>
            <person name="Huang S."/>
        </authorList>
    </citation>
    <scope>NUCLEOTIDE SEQUENCE [LARGE SCALE GENOMIC DNA]</scope>
    <source>
        <strain evidence="2">cv. 9930</strain>
    </source>
</reference>
<reference evidence="1 2" key="1">
    <citation type="journal article" date="2009" name="Nat. Genet.">
        <title>The genome of the cucumber, Cucumis sativus L.</title>
        <authorList>
            <person name="Huang S."/>
            <person name="Li R."/>
            <person name="Zhang Z."/>
            <person name="Li L."/>
            <person name="Gu X."/>
            <person name="Fan W."/>
            <person name="Lucas W.J."/>
            <person name="Wang X."/>
            <person name="Xie B."/>
            <person name="Ni P."/>
            <person name="Ren Y."/>
            <person name="Zhu H."/>
            <person name="Li J."/>
            <person name="Lin K."/>
            <person name="Jin W."/>
            <person name="Fei Z."/>
            <person name="Li G."/>
            <person name="Staub J."/>
            <person name="Kilian A."/>
            <person name="van der Vossen E.A."/>
            <person name="Wu Y."/>
            <person name="Guo J."/>
            <person name="He J."/>
            <person name="Jia Z."/>
            <person name="Ren Y."/>
            <person name="Tian G."/>
            <person name="Lu Y."/>
            <person name="Ruan J."/>
            <person name="Qian W."/>
            <person name="Wang M."/>
            <person name="Huang Q."/>
            <person name="Li B."/>
            <person name="Xuan Z."/>
            <person name="Cao J."/>
            <person name="Asan"/>
            <person name="Wu Z."/>
            <person name="Zhang J."/>
            <person name="Cai Q."/>
            <person name="Bai Y."/>
            <person name="Zhao B."/>
            <person name="Han Y."/>
            <person name="Li Y."/>
            <person name="Li X."/>
            <person name="Wang S."/>
            <person name="Shi Q."/>
            <person name="Liu S."/>
            <person name="Cho W.K."/>
            <person name="Kim J.Y."/>
            <person name="Xu Y."/>
            <person name="Heller-Uszynska K."/>
            <person name="Miao H."/>
            <person name="Cheng Z."/>
            <person name="Zhang S."/>
            <person name="Wu J."/>
            <person name="Yang Y."/>
            <person name="Kang H."/>
            <person name="Li M."/>
            <person name="Liang H."/>
            <person name="Ren X."/>
            <person name="Shi Z."/>
            <person name="Wen M."/>
            <person name="Jian M."/>
            <person name="Yang H."/>
            <person name="Zhang G."/>
            <person name="Yang Z."/>
            <person name="Chen R."/>
            <person name="Liu S."/>
            <person name="Li J."/>
            <person name="Ma L."/>
            <person name="Liu H."/>
            <person name="Zhou Y."/>
            <person name="Zhao J."/>
            <person name="Fang X."/>
            <person name="Li G."/>
            <person name="Fang L."/>
            <person name="Li Y."/>
            <person name="Liu D."/>
            <person name="Zheng H."/>
            <person name="Zhang Y."/>
            <person name="Qin N."/>
            <person name="Li Z."/>
            <person name="Yang G."/>
            <person name="Yang S."/>
            <person name="Bolund L."/>
            <person name="Kristiansen K."/>
            <person name="Zheng H."/>
            <person name="Li S."/>
            <person name="Zhang X."/>
            <person name="Yang H."/>
            <person name="Wang J."/>
            <person name="Sun R."/>
            <person name="Zhang B."/>
            <person name="Jiang S."/>
            <person name="Wang J."/>
            <person name="Du Y."/>
            <person name="Li S."/>
        </authorList>
    </citation>
    <scope>NUCLEOTIDE SEQUENCE [LARGE SCALE GENOMIC DNA]</scope>
    <source>
        <strain evidence="2">cv. 9930</strain>
    </source>
</reference>
<sequence>MNNNNNKSPYDDWNSPPSKRACFSLQTSFEDGSVAVEHGFAEILSSMMKPVVKELVRVEMEKVLEVHFPPHLLESLSFDLV</sequence>
<gene>
    <name evidence="1" type="ORF">Csa_1G569120</name>
</gene>
<protein>
    <submittedName>
        <fullName evidence="1">Uncharacterized protein</fullName>
    </submittedName>
</protein>
<reference evidence="1 2" key="4">
    <citation type="journal article" date="2011" name="BMC Genomics">
        <title>RNA-Seq improves annotation of protein-coding genes in the cucumber genome.</title>
        <authorList>
            <person name="Li Z."/>
            <person name="Zhang Z."/>
            <person name="Yan P."/>
            <person name="Huang S."/>
            <person name="Fei Z."/>
            <person name="Lin K."/>
        </authorList>
    </citation>
    <scope>NUCLEOTIDE SEQUENCE [LARGE SCALE GENOMIC DNA]</scope>
    <source>
        <strain evidence="2">cv. 9930</strain>
    </source>
</reference>
<dbReference type="EMBL" id="CM002922">
    <property type="protein sequence ID" value="KGN66034.1"/>
    <property type="molecule type" value="Genomic_DNA"/>
</dbReference>
<dbReference type="eggNOG" id="ENOG502QWE3">
    <property type="taxonomic scope" value="Eukaryota"/>
</dbReference>
<name>A0A0A0LYE8_CUCSA</name>
<dbReference type="AlphaFoldDB" id="A0A0A0LYE8"/>